<keyword evidence="2" id="KW-0723">Serine/threonine-protein kinase</keyword>
<dbReference type="Gramene" id="OE9A082383T1">
    <property type="protein sequence ID" value="OE9A082383C1"/>
    <property type="gene ID" value="OE9A082383"/>
</dbReference>
<comment type="caution">
    <text evidence="8">The sequence shown here is derived from an EMBL/GenBank/DDBJ whole genome shotgun (WGS) entry which is preliminary data.</text>
</comment>
<dbReference type="Pfam" id="PF00069">
    <property type="entry name" value="Pkinase"/>
    <property type="match status" value="1"/>
</dbReference>
<dbReference type="InterPro" id="IPR050205">
    <property type="entry name" value="CDPK_Ser/Thr_kinases"/>
</dbReference>
<dbReference type="FunFam" id="1.10.510.10:FF:001864">
    <property type="entry name" value="Calcium-dependent protein kinase SK5"/>
    <property type="match status" value="1"/>
</dbReference>
<evidence type="ECO:0000259" key="7">
    <source>
        <dbReference type="PROSITE" id="PS50011"/>
    </source>
</evidence>
<dbReference type="EMBL" id="CACTIH010005496">
    <property type="protein sequence ID" value="CAA2995314.1"/>
    <property type="molecule type" value="Genomic_DNA"/>
</dbReference>
<dbReference type="GO" id="GO:0004674">
    <property type="term" value="F:protein serine/threonine kinase activity"/>
    <property type="evidence" value="ECO:0007669"/>
    <property type="project" value="UniProtKB-KW"/>
</dbReference>
<evidence type="ECO:0000256" key="6">
    <source>
        <dbReference type="ARBA" id="ARBA00022840"/>
    </source>
</evidence>
<evidence type="ECO:0000256" key="2">
    <source>
        <dbReference type="ARBA" id="ARBA00022527"/>
    </source>
</evidence>
<evidence type="ECO:0000256" key="4">
    <source>
        <dbReference type="ARBA" id="ARBA00022741"/>
    </source>
</evidence>
<protein>
    <submittedName>
        <fullName evidence="8">Calcium-dependent kinase 20-like</fullName>
    </submittedName>
</protein>
<dbReference type="PROSITE" id="PS50011">
    <property type="entry name" value="PROTEIN_KINASE_DOM"/>
    <property type="match status" value="1"/>
</dbReference>
<evidence type="ECO:0000313" key="8">
    <source>
        <dbReference type="EMBL" id="CAA2995314.1"/>
    </source>
</evidence>
<evidence type="ECO:0000256" key="3">
    <source>
        <dbReference type="ARBA" id="ARBA00022679"/>
    </source>
</evidence>
<dbReference type="PANTHER" id="PTHR24349">
    <property type="entry name" value="SERINE/THREONINE-PROTEIN KINASE"/>
    <property type="match status" value="1"/>
</dbReference>
<dbReference type="GO" id="GO:0005524">
    <property type="term" value="F:ATP binding"/>
    <property type="evidence" value="ECO:0007669"/>
    <property type="project" value="UniProtKB-KW"/>
</dbReference>
<accession>A0A8S0SQX3</accession>
<gene>
    <name evidence="8" type="ORF">OLEA9_A082383</name>
</gene>
<evidence type="ECO:0000256" key="5">
    <source>
        <dbReference type="ARBA" id="ARBA00022777"/>
    </source>
</evidence>
<dbReference type="InterPro" id="IPR000719">
    <property type="entry name" value="Prot_kinase_dom"/>
</dbReference>
<sequence>MHRDLKPENFLFVNEQEESPLKTIDFGLSMFFKPGDTFNNVVGSPYYVAPEVLKNHYGQECDVWSAGVIIYILLSGVPPFLDVEPLFSFMRFGSETEQGVFGQVLRGELDFVSEPWPSISNSAKDLVRRMLVRDSEKRLTAHQVLCHPWVQVDGVAPNKPLDSAVLTRLKQFSAMDRLKNIAVRVIAECLSEKEIA</sequence>
<name>A0A8S0SQX3_OLEEU</name>
<evidence type="ECO:0000256" key="1">
    <source>
        <dbReference type="ARBA" id="ARBA00005354"/>
    </source>
</evidence>
<keyword evidence="6" id="KW-0067">ATP-binding</keyword>
<dbReference type="InterPro" id="IPR011009">
    <property type="entry name" value="Kinase-like_dom_sf"/>
</dbReference>
<keyword evidence="9" id="KW-1185">Reference proteome</keyword>
<dbReference type="OrthoDB" id="9948461at2759"/>
<comment type="similarity">
    <text evidence="1">Belongs to the protein kinase superfamily. CAMK Ser/Thr protein kinase family. CaMK subfamily.</text>
</comment>
<reference evidence="8 9" key="1">
    <citation type="submission" date="2019-12" db="EMBL/GenBank/DDBJ databases">
        <authorList>
            <person name="Alioto T."/>
            <person name="Alioto T."/>
            <person name="Gomez Garrido J."/>
        </authorList>
    </citation>
    <scope>NUCLEOTIDE SEQUENCE [LARGE SCALE GENOMIC DNA]</scope>
</reference>
<dbReference type="Proteomes" id="UP000594638">
    <property type="component" value="Unassembled WGS sequence"/>
</dbReference>
<dbReference type="SUPFAM" id="SSF56112">
    <property type="entry name" value="Protein kinase-like (PK-like)"/>
    <property type="match status" value="1"/>
</dbReference>
<keyword evidence="5 8" id="KW-0418">Kinase</keyword>
<dbReference type="Gene3D" id="1.10.510.10">
    <property type="entry name" value="Transferase(Phosphotransferase) domain 1"/>
    <property type="match status" value="1"/>
</dbReference>
<dbReference type="AlphaFoldDB" id="A0A8S0SQX3"/>
<feature type="domain" description="Protein kinase" evidence="7">
    <location>
        <begin position="1"/>
        <end position="150"/>
    </location>
</feature>
<proteinExistence type="inferred from homology"/>
<dbReference type="SMART" id="SM00220">
    <property type="entry name" value="S_TKc"/>
    <property type="match status" value="1"/>
</dbReference>
<organism evidence="8 9">
    <name type="scientific">Olea europaea subsp. europaea</name>
    <dbReference type="NCBI Taxonomy" id="158383"/>
    <lineage>
        <taxon>Eukaryota</taxon>
        <taxon>Viridiplantae</taxon>
        <taxon>Streptophyta</taxon>
        <taxon>Embryophyta</taxon>
        <taxon>Tracheophyta</taxon>
        <taxon>Spermatophyta</taxon>
        <taxon>Magnoliopsida</taxon>
        <taxon>eudicotyledons</taxon>
        <taxon>Gunneridae</taxon>
        <taxon>Pentapetalae</taxon>
        <taxon>asterids</taxon>
        <taxon>lamiids</taxon>
        <taxon>Lamiales</taxon>
        <taxon>Oleaceae</taxon>
        <taxon>Oleeae</taxon>
        <taxon>Olea</taxon>
    </lineage>
</organism>
<evidence type="ECO:0000313" key="9">
    <source>
        <dbReference type="Proteomes" id="UP000594638"/>
    </source>
</evidence>
<keyword evidence="3" id="KW-0808">Transferase</keyword>
<keyword evidence="4" id="KW-0547">Nucleotide-binding</keyword>